<dbReference type="KEGG" id="eiv:EIN_065020"/>
<dbReference type="GeneID" id="14883292"/>
<proteinExistence type="predicted"/>
<accession>A0A0A1TV91</accession>
<evidence type="ECO:0000313" key="2">
    <source>
        <dbReference type="Proteomes" id="UP000014680"/>
    </source>
</evidence>
<name>A0A0A1TV91_ENTIV</name>
<dbReference type="AlphaFoldDB" id="A0A0A1TV91"/>
<evidence type="ECO:0000313" key="1">
    <source>
        <dbReference type="EMBL" id="ELP84257.1"/>
    </source>
</evidence>
<dbReference type="VEuPathDB" id="AmoebaDB:EIN_065020"/>
<reference evidence="1 2" key="1">
    <citation type="submission" date="2012-10" db="EMBL/GenBank/DDBJ databases">
        <authorList>
            <person name="Zafar N."/>
            <person name="Inman J."/>
            <person name="Hall N."/>
            <person name="Lorenzi H."/>
            <person name="Caler E."/>
        </authorList>
    </citation>
    <scope>NUCLEOTIDE SEQUENCE [LARGE SCALE GENOMIC DNA]</scope>
    <source>
        <strain evidence="1 2">IP1</strain>
    </source>
</reference>
<sequence length="321" mass="37568">MPLSLKQSNYGQLLKHLKERNISNSFVRKLNDKDEEEIRKKVVSALQKGKKIKENKVAQIMQLVFCILKKDTNRELITLMEENKVTLSTLNCIPKKSTIVKQFSTILEVFYTIKRDYNNVDSNVFDTINTNSEILSYFTSIVKCWKMISKVAFNNKKYTNEELGVLQILYYEQCRFYCKTSDCIIKLTPLVPTFDILETQTLKQNVSMVDDLKYELLNANKDEIVRERYGTLPPQSYYQLSPLTSFLKQRAEKKMMGIECKMTEDEIVNYAHQTSSNFLQNNNKINLFISRKYQPIYYLQQLALLHKNNAKDSSAIVDELF</sequence>
<organism evidence="1 2">
    <name type="scientific">Entamoeba invadens IP1</name>
    <dbReference type="NCBI Taxonomy" id="370355"/>
    <lineage>
        <taxon>Eukaryota</taxon>
        <taxon>Amoebozoa</taxon>
        <taxon>Evosea</taxon>
        <taxon>Archamoebae</taxon>
        <taxon>Mastigamoebida</taxon>
        <taxon>Entamoebidae</taxon>
        <taxon>Entamoeba</taxon>
    </lineage>
</organism>
<dbReference type="Proteomes" id="UP000014680">
    <property type="component" value="Unassembled WGS sequence"/>
</dbReference>
<dbReference type="OMA" id="YLIMANW"/>
<gene>
    <name evidence="1" type="ORF">EIN_065020</name>
</gene>
<protein>
    <submittedName>
        <fullName evidence="1">Uncharacterized protein</fullName>
    </submittedName>
</protein>
<dbReference type="EMBL" id="KB207140">
    <property type="protein sequence ID" value="ELP84257.1"/>
    <property type="molecule type" value="Genomic_DNA"/>
</dbReference>
<keyword evidence="2" id="KW-1185">Reference proteome</keyword>
<dbReference type="RefSeq" id="XP_004183603.1">
    <property type="nucleotide sequence ID" value="XM_004183555.1"/>
</dbReference>